<keyword evidence="7" id="KW-0862">Zinc</keyword>
<comment type="subcellular location">
    <subcellularLocation>
        <location evidence="2">Nucleus</location>
    </subcellularLocation>
</comment>
<dbReference type="FunFam" id="3.30.160.60:FF:000912">
    <property type="entry name" value="Zinc finger protein 660"/>
    <property type="match status" value="1"/>
</dbReference>
<reference evidence="15" key="1">
    <citation type="submission" date="2025-08" db="UniProtKB">
        <authorList>
            <consortium name="Ensembl"/>
        </authorList>
    </citation>
    <scope>IDENTIFICATION</scope>
</reference>
<feature type="domain" description="C2H2-type" evidence="14">
    <location>
        <begin position="397"/>
        <end position="424"/>
    </location>
</feature>
<feature type="compositionally biased region" description="Acidic residues" evidence="13">
    <location>
        <begin position="54"/>
        <end position="70"/>
    </location>
</feature>
<evidence type="ECO:0000256" key="2">
    <source>
        <dbReference type="ARBA" id="ARBA00004123"/>
    </source>
</evidence>
<evidence type="ECO:0000256" key="5">
    <source>
        <dbReference type="ARBA" id="ARBA00022737"/>
    </source>
</evidence>
<dbReference type="Gene3D" id="3.30.160.60">
    <property type="entry name" value="Classic Zinc Finger"/>
    <property type="match status" value="9"/>
</dbReference>
<keyword evidence="11" id="KW-0539">Nucleus</keyword>
<feature type="domain" description="C2H2-type" evidence="14">
    <location>
        <begin position="481"/>
        <end position="508"/>
    </location>
</feature>
<evidence type="ECO:0000259" key="14">
    <source>
        <dbReference type="PROSITE" id="PS50157"/>
    </source>
</evidence>
<keyword evidence="16" id="KW-1185">Reference proteome</keyword>
<accession>A0A8C6LDZ9</accession>
<protein>
    <recommendedName>
        <fullName evidence="14">C2H2-type domain-containing protein</fullName>
    </recommendedName>
</protein>
<feature type="compositionally biased region" description="Polar residues" evidence="13">
    <location>
        <begin position="172"/>
        <end position="182"/>
    </location>
</feature>
<dbReference type="Proteomes" id="UP000694548">
    <property type="component" value="Unassembled WGS sequence"/>
</dbReference>
<dbReference type="Pfam" id="PF00096">
    <property type="entry name" value="zf-C2H2"/>
    <property type="match status" value="9"/>
</dbReference>
<evidence type="ECO:0000256" key="6">
    <source>
        <dbReference type="ARBA" id="ARBA00022771"/>
    </source>
</evidence>
<evidence type="ECO:0000256" key="8">
    <source>
        <dbReference type="ARBA" id="ARBA00023015"/>
    </source>
</evidence>
<dbReference type="PANTHER" id="PTHR24388">
    <property type="entry name" value="ZINC FINGER PROTEIN"/>
    <property type="match status" value="1"/>
</dbReference>
<keyword evidence="4" id="KW-0479">Metal-binding</keyword>
<feature type="domain" description="C2H2-type" evidence="14">
    <location>
        <begin position="453"/>
        <end position="480"/>
    </location>
</feature>
<dbReference type="FunFam" id="3.30.160.60:FF:000706">
    <property type="entry name" value="Zinc finger protein"/>
    <property type="match status" value="1"/>
</dbReference>
<dbReference type="PROSITE" id="PS00028">
    <property type="entry name" value="ZINC_FINGER_C2H2_1"/>
    <property type="match status" value="9"/>
</dbReference>
<name>A0A8C6LDZ9_NOTFU</name>
<dbReference type="SMART" id="SM00355">
    <property type="entry name" value="ZnF_C2H2"/>
    <property type="match status" value="9"/>
</dbReference>
<comment type="similarity">
    <text evidence="3">Belongs to the krueppel C2H2-type zinc-finger protein family.</text>
</comment>
<evidence type="ECO:0000313" key="16">
    <source>
        <dbReference type="Proteomes" id="UP000694548"/>
    </source>
</evidence>
<dbReference type="FunFam" id="3.30.160.60:FF:000100">
    <property type="entry name" value="Zinc finger 45-like"/>
    <property type="match status" value="1"/>
</dbReference>
<evidence type="ECO:0000256" key="7">
    <source>
        <dbReference type="ARBA" id="ARBA00022833"/>
    </source>
</evidence>
<feature type="domain" description="C2H2-type" evidence="14">
    <location>
        <begin position="313"/>
        <end position="340"/>
    </location>
</feature>
<keyword evidence="9" id="KW-0238">DNA-binding</keyword>
<feature type="compositionally biased region" description="Polar residues" evidence="13">
    <location>
        <begin position="14"/>
        <end position="24"/>
    </location>
</feature>
<dbReference type="PANTHER" id="PTHR24388:SF54">
    <property type="entry name" value="PROTEIN ESCARGOT"/>
    <property type="match status" value="1"/>
</dbReference>
<dbReference type="PROSITE" id="PS50157">
    <property type="entry name" value="ZINC_FINGER_C2H2_2"/>
    <property type="match status" value="9"/>
</dbReference>
<keyword evidence="8" id="KW-0805">Transcription regulation</keyword>
<evidence type="ECO:0000313" key="15">
    <source>
        <dbReference type="Ensembl" id="ENSNFUP00015018918.1"/>
    </source>
</evidence>
<dbReference type="AlphaFoldDB" id="A0A8C6LDZ9"/>
<sequence>MLLHQQHIEDRDVPTSSSANQMTAETGGGAGSSRNPDLNPHEQSSDSSETGVSGDDEEDDDDDVNLDSELLDPGSGDGDWNESRSSESDDVQQLVLVKEAPGEDQQDPEHLHIKEEQEELWTSLEGEQLHLKEETDAARFPVTVVTIKSEDDEEKPLVSQLHQQQIEDRDVSPSSSADQMTAETGGGPEVSWNPDLNPHEQTSDSSETDVSDDEEDDVNLDSEQSDFGPETENRDNDWSASRSSESDVKAVNKAFSCPECGKQFIHKSSLQKHVRVTGHSATSSSVGLVNKKRVRENQHVDSSRKVQKELKSFSCDDCGKTFERKSYLTKHVIVHTGQKPFACELCVKTFRFKTNLSRHMRVHTGQKPFACELCDQRFSHKTSLNSHMNIHTGQKPFACELCGQRFSYKISLDSHMNIHTGKKPFACGHCGQQFTRKTTLNNHMNIHTGQKPFACGHCKQQFSRKKTLNNHLSVHTGQKPFSCGLCGQQFTRKTTLNNHMTIHAGQKPFACGHCGQQFTRKTTLNNHMTIHAGQKPFA</sequence>
<dbReference type="FunFam" id="3.30.160.60:FF:000496">
    <property type="entry name" value="Zinc finger with KRAB and SCAN domains 1"/>
    <property type="match status" value="1"/>
</dbReference>
<dbReference type="GO" id="GO:0000981">
    <property type="term" value="F:DNA-binding transcription factor activity, RNA polymerase II-specific"/>
    <property type="evidence" value="ECO:0007669"/>
    <property type="project" value="TreeGrafter"/>
</dbReference>
<dbReference type="GO" id="GO:0005634">
    <property type="term" value="C:nucleus"/>
    <property type="evidence" value="ECO:0007669"/>
    <property type="project" value="UniProtKB-SubCell"/>
</dbReference>
<proteinExistence type="inferred from homology"/>
<organism evidence="15 16">
    <name type="scientific">Nothobranchius furzeri</name>
    <name type="common">Turquoise killifish</name>
    <dbReference type="NCBI Taxonomy" id="105023"/>
    <lineage>
        <taxon>Eukaryota</taxon>
        <taxon>Metazoa</taxon>
        <taxon>Chordata</taxon>
        <taxon>Craniata</taxon>
        <taxon>Vertebrata</taxon>
        <taxon>Euteleostomi</taxon>
        <taxon>Actinopterygii</taxon>
        <taxon>Neopterygii</taxon>
        <taxon>Teleostei</taxon>
        <taxon>Neoteleostei</taxon>
        <taxon>Acanthomorphata</taxon>
        <taxon>Ovalentaria</taxon>
        <taxon>Atherinomorphae</taxon>
        <taxon>Cyprinodontiformes</taxon>
        <taxon>Nothobranchiidae</taxon>
        <taxon>Nothobranchius</taxon>
    </lineage>
</organism>
<dbReference type="InterPro" id="IPR036236">
    <property type="entry name" value="Znf_C2H2_sf"/>
</dbReference>
<feature type="compositionally biased region" description="Acidic residues" evidence="13">
    <location>
        <begin position="206"/>
        <end position="224"/>
    </location>
</feature>
<dbReference type="GeneTree" id="ENSGT00950000182774"/>
<dbReference type="InterPro" id="IPR050527">
    <property type="entry name" value="Snail/Krueppel_Znf"/>
</dbReference>
<feature type="region of interest" description="Disordered" evidence="13">
    <location>
        <begin position="148"/>
        <end position="245"/>
    </location>
</feature>
<evidence type="ECO:0000256" key="1">
    <source>
        <dbReference type="ARBA" id="ARBA00003767"/>
    </source>
</evidence>
<dbReference type="FunFam" id="3.30.160.60:FF:001480">
    <property type="entry name" value="Si:cabz01071911.3"/>
    <property type="match status" value="1"/>
</dbReference>
<dbReference type="GO" id="GO:0042802">
    <property type="term" value="F:identical protein binding"/>
    <property type="evidence" value="ECO:0007669"/>
    <property type="project" value="UniProtKB-ARBA"/>
</dbReference>
<keyword evidence="5" id="KW-0677">Repeat</keyword>
<comment type="function">
    <text evidence="1">May be involved in transcriptional regulation.</text>
</comment>
<dbReference type="GO" id="GO:0000978">
    <property type="term" value="F:RNA polymerase II cis-regulatory region sequence-specific DNA binding"/>
    <property type="evidence" value="ECO:0007669"/>
    <property type="project" value="TreeGrafter"/>
</dbReference>
<evidence type="ECO:0000256" key="12">
    <source>
        <dbReference type="PROSITE-ProRule" id="PRU00042"/>
    </source>
</evidence>
<evidence type="ECO:0000256" key="9">
    <source>
        <dbReference type="ARBA" id="ARBA00023125"/>
    </source>
</evidence>
<dbReference type="GO" id="GO:0008270">
    <property type="term" value="F:zinc ion binding"/>
    <property type="evidence" value="ECO:0007669"/>
    <property type="project" value="UniProtKB-KW"/>
</dbReference>
<keyword evidence="10" id="KW-0804">Transcription</keyword>
<evidence type="ECO:0000256" key="13">
    <source>
        <dbReference type="SAM" id="MobiDB-lite"/>
    </source>
</evidence>
<dbReference type="SUPFAM" id="SSF57667">
    <property type="entry name" value="beta-beta-alpha zinc fingers"/>
    <property type="match status" value="5"/>
</dbReference>
<feature type="domain" description="C2H2-type" evidence="14">
    <location>
        <begin position="255"/>
        <end position="284"/>
    </location>
</feature>
<feature type="domain" description="C2H2-type" evidence="14">
    <location>
        <begin position="341"/>
        <end position="368"/>
    </location>
</feature>
<feature type="domain" description="C2H2-type" evidence="14">
    <location>
        <begin position="425"/>
        <end position="452"/>
    </location>
</feature>
<dbReference type="FunFam" id="3.30.160.60:FF:000508">
    <property type="entry name" value="Myeloid zinc finger 1"/>
    <property type="match status" value="4"/>
</dbReference>
<feature type="domain" description="C2H2-type" evidence="14">
    <location>
        <begin position="369"/>
        <end position="396"/>
    </location>
</feature>
<reference evidence="15" key="2">
    <citation type="submission" date="2025-09" db="UniProtKB">
        <authorList>
            <consortium name="Ensembl"/>
        </authorList>
    </citation>
    <scope>IDENTIFICATION</scope>
</reference>
<dbReference type="Ensembl" id="ENSNFUT00015019802.1">
    <property type="protein sequence ID" value="ENSNFUP00015018918.1"/>
    <property type="gene ID" value="ENSNFUG00015009094.1"/>
</dbReference>
<evidence type="ECO:0000256" key="10">
    <source>
        <dbReference type="ARBA" id="ARBA00023163"/>
    </source>
</evidence>
<evidence type="ECO:0000256" key="11">
    <source>
        <dbReference type="ARBA" id="ARBA00023242"/>
    </source>
</evidence>
<evidence type="ECO:0000256" key="3">
    <source>
        <dbReference type="ARBA" id="ARBA00006991"/>
    </source>
</evidence>
<feature type="compositionally biased region" description="Basic and acidic residues" evidence="13">
    <location>
        <begin position="1"/>
        <end position="13"/>
    </location>
</feature>
<evidence type="ECO:0000256" key="4">
    <source>
        <dbReference type="ARBA" id="ARBA00022723"/>
    </source>
</evidence>
<dbReference type="InterPro" id="IPR013087">
    <property type="entry name" value="Znf_C2H2_type"/>
</dbReference>
<feature type="domain" description="C2H2-type" evidence="14">
    <location>
        <begin position="509"/>
        <end position="536"/>
    </location>
</feature>
<keyword evidence="6 12" id="KW-0863">Zinc-finger</keyword>
<feature type="region of interest" description="Disordered" evidence="13">
    <location>
        <begin position="1"/>
        <end position="117"/>
    </location>
</feature>